<reference evidence="1 3" key="1">
    <citation type="journal article" date="2008" name="Science">
        <title>The Physcomitrella genome reveals evolutionary insights into the conquest of land by plants.</title>
        <authorList>
            <person name="Rensing S."/>
            <person name="Lang D."/>
            <person name="Zimmer A."/>
            <person name="Terry A."/>
            <person name="Salamov A."/>
            <person name="Shapiro H."/>
            <person name="Nishiyama T."/>
            <person name="Perroud P.-F."/>
            <person name="Lindquist E."/>
            <person name="Kamisugi Y."/>
            <person name="Tanahashi T."/>
            <person name="Sakakibara K."/>
            <person name="Fujita T."/>
            <person name="Oishi K."/>
            <person name="Shin-I T."/>
            <person name="Kuroki Y."/>
            <person name="Toyoda A."/>
            <person name="Suzuki Y."/>
            <person name="Hashimoto A."/>
            <person name="Yamaguchi K."/>
            <person name="Sugano A."/>
            <person name="Kohara Y."/>
            <person name="Fujiyama A."/>
            <person name="Anterola A."/>
            <person name="Aoki S."/>
            <person name="Ashton N."/>
            <person name="Barbazuk W.B."/>
            <person name="Barker E."/>
            <person name="Bennetzen J."/>
            <person name="Bezanilla M."/>
            <person name="Blankenship R."/>
            <person name="Cho S.H."/>
            <person name="Dutcher S."/>
            <person name="Estelle M."/>
            <person name="Fawcett J.A."/>
            <person name="Gundlach H."/>
            <person name="Hanada K."/>
            <person name="Heyl A."/>
            <person name="Hicks K.A."/>
            <person name="Hugh J."/>
            <person name="Lohr M."/>
            <person name="Mayer K."/>
            <person name="Melkozernov A."/>
            <person name="Murata T."/>
            <person name="Nelson D."/>
            <person name="Pils B."/>
            <person name="Prigge M."/>
            <person name="Reiss B."/>
            <person name="Renner T."/>
            <person name="Rombauts S."/>
            <person name="Rushton P."/>
            <person name="Sanderfoot A."/>
            <person name="Schween G."/>
            <person name="Shiu S.-H."/>
            <person name="Stueber K."/>
            <person name="Theodoulou F.L."/>
            <person name="Tu H."/>
            <person name="Van de Peer Y."/>
            <person name="Verrier P.J."/>
            <person name="Waters E."/>
            <person name="Wood A."/>
            <person name="Yang L."/>
            <person name="Cove D."/>
            <person name="Cuming A."/>
            <person name="Hasebe M."/>
            <person name="Lucas S."/>
            <person name="Mishler D.B."/>
            <person name="Reski R."/>
            <person name="Grigoriev I."/>
            <person name="Quatrano R.S."/>
            <person name="Boore J.L."/>
        </authorList>
    </citation>
    <scope>NUCLEOTIDE SEQUENCE [LARGE SCALE GENOMIC DNA]</scope>
    <source>
        <strain evidence="2 3">cv. Gransden 2004</strain>
    </source>
</reference>
<reference evidence="1 3" key="2">
    <citation type="journal article" date="2018" name="Plant J.">
        <title>The Physcomitrella patens chromosome-scale assembly reveals moss genome structure and evolution.</title>
        <authorList>
            <person name="Lang D."/>
            <person name="Ullrich K.K."/>
            <person name="Murat F."/>
            <person name="Fuchs J."/>
            <person name="Jenkins J."/>
            <person name="Haas F.B."/>
            <person name="Piednoel M."/>
            <person name="Gundlach H."/>
            <person name="Van Bel M."/>
            <person name="Meyberg R."/>
            <person name="Vives C."/>
            <person name="Morata J."/>
            <person name="Symeonidi A."/>
            <person name="Hiss M."/>
            <person name="Muchero W."/>
            <person name="Kamisugi Y."/>
            <person name="Saleh O."/>
            <person name="Blanc G."/>
            <person name="Decker E.L."/>
            <person name="van Gessel N."/>
            <person name="Grimwood J."/>
            <person name="Hayes R.D."/>
            <person name="Graham S.W."/>
            <person name="Gunter L.E."/>
            <person name="McDaniel S.F."/>
            <person name="Hoernstein S.N.W."/>
            <person name="Larsson A."/>
            <person name="Li F.W."/>
            <person name="Perroud P.F."/>
            <person name="Phillips J."/>
            <person name="Ranjan P."/>
            <person name="Rokshar D.S."/>
            <person name="Rothfels C.J."/>
            <person name="Schneider L."/>
            <person name="Shu S."/>
            <person name="Stevenson D.W."/>
            <person name="Thummler F."/>
            <person name="Tillich M."/>
            <person name="Villarreal Aguilar J.C."/>
            <person name="Widiez T."/>
            <person name="Wong G.K."/>
            <person name="Wymore A."/>
            <person name="Zhang Y."/>
            <person name="Zimmer A.D."/>
            <person name="Quatrano R.S."/>
            <person name="Mayer K.F.X."/>
            <person name="Goodstein D."/>
            <person name="Casacuberta J.M."/>
            <person name="Vandepoele K."/>
            <person name="Reski R."/>
            <person name="Cuming A.C."/>
            <person name="Tuskan G.A."/>
            <person name="Maumus F."/>
            <person name="Salse J."/>
            <person name="Schmutz J."/>
            <person name="Rensing S.A."/>
        </authorList>
    </citation>
    <scope>NUCLEOTIDE SEQUENCE [LARGE SCALE GENOMIC DNA]</scope>
    <source>
        <strain evidence="2 3">cv. Gransden 2004</strain>
    </source>
</reference>
<dbReference type="EnsemblPlants" id="Pp3c22_19810V3.1">
    <property type="protein sequence ID" value="PAC:32902919.CDS.1"/>
    <property type="gene ID" value="Pp3c22_19810"/>
</dbReference>
<proteinExistence type="predicted"/>
<dbReference type="Proteomes" id="UP000006727">
    <property type="component" value="Chromosome 22"/>
</dbReference>
<dbReference type="AlphaFoldDB" id="A0A2K1IP44"/>
<dbReference type="Gramene" id="Pp3c22_19810V3.2">
    <property type="protein sequence ID" value="PAC:32902920.CDS.1"/>
    <property type="gene ID" value="Pp3c22_19810"/>
</dbReference>
<accession>A0A2K1IP44</accession>
<dbReference type="Gramene" id="Pp3c22_19810V3.1">
    <property type="protein sequence ID" value="PAC:32902919.CDS.1"/>
    <property type="gene ID" value="Pp3c22_19810"/>
</dbReference>
<keyword evidence="3" id="KW-1185">Reference proteome</keyword>
<dbReference type="OrthoDB" id="1980554at2759"/>
<protein>
    <submittedName>
        <fullName evidence="1 2">Uncharacterized protein</fullName>
    </submittedName>
</protein>
<reference evidence="2" key="3">
    <citation type="submission" date="2020-12" db="UniProtKB">
        <authorList>
            <consortium name="EnsemblPlants"/>
        </authorList>
    </citation>
    <scope>IDENTIFICATION</scope>
</reference>
<dbReference type="EnsemblPlants" id="Pp3c22_19810V3.2">
    <property type="protein sequence ID" value="PAC:32902920.CDS.1"/>
    <property type="gene ID" value="Pp3c22_19810"/>
</dbReference>
<evidence type="ECO:0000313" key="2">
    <source>
        <dbReference type="EnsemblPlants" id="PAC:32902919.CDS.1"/>
    </source>
</evidence>
<gene>
    <name evidence="2" type="primary">LOC112275391</name>
    <name evidence="1" type="ORF">PHYPA_027353</name>
</gene>
<sequence>MGRRAAMTGVGRIKNGGWEECGCPQSTVSFGSFKQDFSTVPHVCLVSKDEKHKHYVFDREAYERACQAPGDSPLGQWVATKLEQARLFVARPPEQPPKPPEPWRFDEQSSFALPLERGWRPWKPENDAFHVDSETNFEMYGRMLDDFFHLL</sequence>
<evidence type="ECO:0000313" key="1">
    <source>
        <dbReference type="EMBL" id="PNR31037.1"/>
    </source>
</evidence>
<dbReference type="EMBL" id="ABEU02000022">
    <property type="protein sequence ID" value="PNR31037.1"/>
    <property type="molecule type" value="Genomic_DNA"/>
</dbReference>
<name>A0A2K1IP44_PHYPA</name>
<evidence type="ECO:0000313" key="3">
    <source>
        <dbReference type="Proteomes" id="UP000006727"/>
    </source>
</evidence>
<organism evidence="1">
    <name type="scientific">Physcomitrium patens</name>
    <name type="common">Spreading-leaved earth moss</name>
    <name type="synonym">Physcomitrella patens</name>
    <dbReference type="NCBI Taxonomy" id="3218"/>
    <lineage>
        <taxon>Eukaryota</taxon>
        <taxon>Viridiplantae</taxon>
        <taxon>Streptophyta</taxon>
        <taxon>Embryophyta</taxon>
        <taxon>Bryophyta</taxon>
        <taxon>Bryophytina</taxon>
        <taxon>Bryopsida</taxon>
        <taxon>Funariidae</taxon>
        <taxon>Funariales</taxon>
        <taxon>Funariaceae</taxon>
        <taxon>Physcomitrium</taxon>
    </lineage>
</organism>